<evidence type="ECO:0000259" key="1">
    <source>
        <dbReference type="Pfam" id="PF08241"/>
    </source>
</evidence>
<proteinExistence type="predicted"/>
<dbReference type="CDD" id="cd02440">
    <property type="entry name" value="AdoMet_MTases"/>
    <property type="match status" value="1"/>
</dbReference>
<organism evidence="2 3">
    <name type="scientific">Handelsmanbacteria sp. (strain RIFCSPLOWO2_12_FULL_64_10)</name>
    <dbReference type="NCBI Taxonomy" id="1817868"/>
    <lineage>
        <taxon>Bacteria</taxon>
        <taxon>Candidatus Handelsmaniibacteriota</taxon>
    </lineage>
</organism>
<dbReference type="InterPro" id="IPR029063">
    <property type="entry name" value="SAM-dependent_MTases_sf"/>
</dbReference>
<dbReference type="Proteomes" id="UP000178606">
    <property type="component" value="Unassembled WGS sequence"/>
</dbReference>
<gene>
    <name evidence="2" type="ORF">A3F84_28915</name>
</gene>
<feature type="domain" description="Methyltransferase type 11" evidence="1">
    <location>
        <begin position="55"/>
        <end position="152"/>
    </location>
</feature>
<comment type="caution">
    <text evidence="2">The sequence shown here is derived from an EMBL/GenBank/DDBJ whole genome shotgun (WGS) entry which is preliminary data.</text>
</comment>
<name>A0A1F6C902_HANXR</name>
<dbReference type="EMBL" id="MFKF01000369">
    <property type="protein sequence ID" value="OGG45646.1"/>
    <property type="molecule type" value="Genomic_DNA"/>
</dbReference>
<protein>
    <recommendedName>
        <fullName evidence="1">Methyltransferase type 11 domain-containing protein</fullName>
    </recommendedName>
</protein>
<dbReference type="Pfam" id="PF08241">
    <property type="entry name" value="Methyltransf_11"/>
    <property type="match status" value="1"/>
</dbReference>
<accession>A0A1F6C902</accession>
<sequence>MSTQSDQTCLPDDQYRDASNFNARFQLHERFSVNRHGWLPWVFDHICLAPDSRILELGCGPGLLWLKSLPRIPEGWDITLTDLSPGMLEEARKNLRHSRRPFRFEVADAQSIPFKDARFDAVIANHMLYHVPDRERALSEIRRVLKRGGRLYASTVGKGHMREMNDLVKRFDPRWDPWDRRPSSAFLLENGAGQIARWFSGVALHRYEDALVVTEAGPLVAYILSSWIKAAAVGDRVEEFTRFVEEELAHRGAIRIVKDSGLFGAYKATIP</sequence>
<dbReference type="AlphaFoldDB" id="A0A1F6C902"/>
<dbReference type="InterPro" id="IPR013216">
    <property type="entry name" value="Methyltransf_11"/>
</dbReference>
<dbReference type="Gene3D" id="3.40.50.150">
    <property type="entry name" value="Vaccinia Virus protein VP39"/>
    <property type="match status" value="1"/>
</dbReference>
<evidence type="ECO:0000313" key="3">
    <source>
        <dbReference type="Proteomes" id="UP000178606"/>
    </source>
</evidence>
<dbReference type="GO" id="GO:0008757">
    <property type="term" value="F:S-adenosylmethionine-dependent methyltransferase activity"/>
    <property type="evidence" value="ECO:0007669"/>
    <property type="project" value="InterPro"/>
</dbReference>
<dbReference type="PANTHER" id="PTHR43861:SF1">
    <property type="entry name" value="TRANS-ACONITATE 2-METHYLTRANSFERASE"/>
    <property type="match status" value="1"/>
</dbReference>
<dbReference type="PANTHER" id="PTHR43861">
    <property type="entry name" value="TRANS-ACONITATE 2-METHYLTRANSFERASE-RELATED"/>
    <property type="match status" value="1"/>
</dbReference>
<reference evidence="2 3" key="1">
    <citation type="journal article" date="2016" name="Nat. Commun.">
        <title>Thousands of microbial genomes shed light on interconnected biogeochemical processes in an aquifer system.</title>
        <authorList>
            <person name="Anantharaman K."/>
            <person name="Brown C.T."/>
            <person name="Hug L.A."/>
            <person name="Sharon I."/>
            <person name="Castelle C.J."/>
            <person name="Probst A.J."/>
            <person name="Thomas B.C."/>
            <person name="Singh A."/>
            <person name="Wilkins M.J."/>
            <person name="Karaoz U."/>
            <person name="Brodie E.L."/>
            <person name="Williams K.H."/>
            <person name="Hubbard S.S."/>
            <person name="Banfield J.F."/>
        </authorList>
    </citation>
    <scope>NUCLEOTIDE SEQUENCE [LARGE SCALE GENOMIC DNA]</scope>
    <source>
        <strain evidence="3">RIFCSPLOWO2_12_FULL_64_10</strain>
    </source>
</reference>
<evidence type="ECO:0000313" key="2">
    <source>
        <dbReference type="EMBL" id="OGG45646.1"/>
    </source>
</evidence>
<dbReference type="SUPFAM" id="SSF53335">
    <property type="entry name" value="S-adenosyl-L-methionine-dependent methyltransferases"/>
    <property type="match status" value="1"/>
</dbReference>